<evidence type="ECO:0000256" key="1">
    <source>
        <dbReference type="ARBA" id="ARBA00004127"/>
    </source>
</evidence>
<feature type="transmembrane region" description="Helical" evidence="9">
    <location>
        <begin position="71"/>
        <end position="90"/>
    </location>
</feature>
<protein>
    <submittedName>
        <fullName evidence="10">K(+)-insensitive pyrophosphate-energized proton pump</fullName>
    </submittedName>
</protein>
<keyword evidence="5" id="KW-1278">Translocase</keyword>
<evidence type="ECO:0000256" key="3">
    <source>
        <dbReference type="ARBA" id="ARBA00022692"/>
    </source>
</evidence>
<keyword evidence="4" id="KW-0460">Magnesium</keyword>
<dbReference type="GO" id="GO:0009678">
    <property type="term" value="F:diphosphate hydrolysis-driven proton transmembrane transporter activity"/>
    <property type="evidence" value="ECO:0007669"/>
    <property type="project" value="InterPro"/>
</dbReference>
<dbReference type="PANTHER" id="PTHR31998">
    <property type="entry name" value="K(+)-INSENSITIVE PYROPHOSPHATE-ENERGIZED PROTON PUMP"/>
    <property type="match status" value="1"/>
</dbReference>
<evidence type="ECO:0000256" key="2">
    <source>
        <dbReference type="ARBA" id="ARBA00022448"/>
    </source>
</evidence>
<dbReference type="GO" id="GO:0004427">
    <property type="term" value="F:inorganic diphosphate phosphatase activity"/>
    <property type="evidence" value="ECO:0007669"/>
    <property type="project" value="InterPro"/>
</dbReference>
<evidence type="ECO:0000256" key="4">
    <source>
        <dbReference type="ARBA" id="ARBA00022842"/>
    </source>
</evidence>
<feature type="transmembrane region" description="Helical" evidence="9">
    <location>
        <begin position="102"/>
        <end position="122"/>
    </location>
</feature>
<dbReference type="GO" id="GO:0016020">
    <property type="term" value="C:membrane"/>
    <property type="evidence" value="ECO:0007669"/>
    <property type="project" value="InterPro"/>
</dbReference>
<evidence type="ECO:0000256" key="5">
    <source>
        <dbReference type="ARBA" id="ARBA00022967"/>
    </source>
</evidence>
<keyword evidence="2" id="KW-0813">Transport</keyword>
<evidence type="ECO:0000256" key="9">
    <source>
        <dbReference type="SAM" id="Phobius"/>
    </source>
</evidence>
<dbReference type="EMBL" id="LCED01000011">
    <property type="protein sequence ID" value="KKS66623.1"/>
    <property type="molecule type" value="Genomic_DNA"/>
</dbReference>
<organism evidence="10 11">
    <name type="scientific">candidate division WWE3 bacterium GW2011_GWB1_42_6</name>
    <dbReference type="NCBI Taxonomy" id="1619115"/>
    <lineage>
        <taxon>Bacteria</taxon>
        <taxon>Katanobacteria</taxon>
    </lineage>
</organism>
<comment type="subcellular location">
    <subcellularLocation>
        <location evidence="1">Endomembrane system</location>
        <topology evidence="1">Multi-pass membrane protein</topology>
    </subcellularLocation>
</comment>
<dbReference type="GO" id="GO:0012505">
    <property type="term" value="C:endomembrane system"/>
    <property type="evidence" value="ECO:0007669"/>
    <property type="project" value="UniProtKB-SubCell"/>
</dbReference>
<gene>
    <name evidence="10" type="ORF">UV35_C0011G0056</name>
</gene>
<dbReference type="Pfam" id="PF03030">
    <property type="entry name" value="H_PPase"/>
    <property type="match status" value="1"/>
</dbReference>
<name>A0A0G1DWE1_UNCKA</name>
<dbReference type="AlphaFoldDB" id="A0A0G1DWE1"/>
<evidence type="ECO:0000313" key="10">
    <source>
        <dbReference type="EMBL" id="KKS66623.1"/>
    </source>
</evidence>
<accession>A0A0G1DWE1</accession>
<keyword evidence="3 9" id="KW-0812">Transmembrane</keyword>
<keyword evidence="8 9" id="KW-0472">Membrane</keyword>
<evidence type="ECO:0000256" key="8">
    <source>
        <dbReference type="ARBA" id="ARBA00023136"/>
    </source>
</evidence>
<evidence type="ECO:0000256" key="7">
    <source>
        <dbReference type="ARBA" id="ARBA00023065"/>
    </source>
</evidence>
<keyword evidence="7" id="KW-0406">Ion transport</keyword>
<dbReference type="Proteomes" id="UP000033848">
    <property type="component" value="Unassembled WGS sequence"/>
</dbReference>
<evidence type="ECO:0000313" key="11">
    <source>
        <dbReference type="Proteomes" id="UP000033848"/>
    </source>
</evidence>
<sequence length="194" mass="21543">MIGLKDFSTFEVASLFGVLGIALLGLYYAFYLRRQILSIALPGGKMQEVWSGIKEGAEAYLASQWKIIRNMIGVLVVVLFLSVWVVQPSAEATELFGANAKIIIAVGRAVAFLAGAMFSAMVGRLGMRMAIDASIRVATLASKEKAPEALKTAFHIFRKSSSRRTFGIWLRRYFACSINESRWWYLHQSCRCGC</sequence>
<evidence type="ECO:0000256" key="6">
    <source>
        <dbReference type="ARBA" id="ARBA00022989"/>
    </source>
</evidence>
<keyword evidence="6 9" id="KW-1133">Transmembrane helix</keyword>
<reference evidence="10 11" key="1">
    <citation type="journal article" date="2015" name="Nature">
        <title>rRNA introns, odd ribosomes, and small enigmatic genomes across a large radiation of phyla.</title>
        <authorList>
            <person name="Brown C.T."/>
            <person name="Hug L.A."/>
            <person name="Thomas B.C."/>
            <person name="Sharon I."/>
            <person name="Castelle C.J."/>
            <person name="Singh A."/>
            <person name="Wilkins M.J."/>
            <person name="Williams K.H."/>
            <person name="Banfield J.F."/>
        </authorList>
    </citation>
    <scope>NUCLEOTIDE SEQUENCE [LARGE SCALE GENOMIC DNA]</scope>
</reference>
<proteinExistence type="predicted"/>
<comment type="caution">
    <text evidence="10">The sequence shown here is derived from an EMBL/GenBank/DDBJ whole genome shotgun (WGS) entry which is preliminary data.</text>
</comment>
<feature type="transmembrane region" description="Helical" evidence="9">
    <location>
        <begin position="12"/>
        <end position="31"/>
    </location>
</feature>
<dbReference type="InterPro" id="IPR004131">
    <property type="entry name" value="PPase-energised_H-pump"/>
</dbReference>